<dbReference type="AlphaFoldDB" id="A0A7C5EKU4"/>
<dbReference type="InterPro" id="IPR013429">
    <property type="entry name" value="Regulatory_FmdB_Zinc_ribbon"/>
</dbReference>
<evidence type="ECO:0000313" key="2">
    <source>
        <dbReference type="EMBL" id="HGZ10857.1"/>
    </source>
</evidence>
<dbReference type="NCBIfam" id="TIGR02605">
    <property type="entry name" value="CxxC_CxxC_SSSS"/>
    <property type="match status" value="1"/>
</dbReference>
<dbReference type="Pfam" id="PF09723">
    <property type="entry name" value="Zn_ribbon_8"/>
    <property type="match status" value="1"/>
</dbReference>
<proteinExistence type="predicted"/>
<gene>
    <name evidence="2" type="ORF">ENW48_01400</name>
</gene>
<evidence type="ECO:0000259" key="1">
    <source>
        <dbReference type="SMART" id="SM00834"/>
    </source>
</evidence>
<reference evidence="2" key="1">
    <citation type="journal article" date="2020" name="mSystems">
        <title>Genome- and Community-Level Interaction Insights into Carbon Utilization and Element Cycling Functions of Hydrothermarchaeota in Hydrothermal Sediment.</title>
        <authorList>
            <person name="Zhou Z."/>
            <person name="Liu Y."/>
            <person name="Xu W."/>
            <person name="Pan J."/>
            <person name="Luo Z.H."/>
            <person name="Li M."/>
        </authorList>
    </citation>
    <scope>NUCLEOTIDE SEQUENCE [LARGE SCALE GENOMIC DNA]</scope>
    <source>
        <strain evidence="2">SpSt-853</strain>
    </source>
</reference>
<accession>A0A7C5EKU4</accession>
<dbReference type="SMART" id="SM00834">
    <property type="entry name" value="CxxC_CXXC_SSSS"/>
    <property type="match status" value="1"/>
</dbReference>
<dbReference type="Gene3D" id="2.20.28.30">
    <property type="entry name" value="RNA polymerase ii, chain L"/>
    <property type="match status" value="1"/>
</dbReference>
<name>A0A7C5EKU4_9BACT</name>
<sequence>MPIFEYLCPTCGREFEKLVLKKEESVACPDCGRTDLQPQLSVSAFKTDYHGFMSTPSSGYKKRGVVYPPFQLPGGEKDKPQE</sequence>
<feature type="domain" description="Putative regulatory protein FmdB zinc ribbon" evidence="1">
    <location>
        <begin position="1"/>
        <end position="41"/>
    </location>
</feature>
<protein>
    <submittedName>
        <fullName evidence="2">Zinc ribbon domain-containing protein</fullName>
    </submittedName>
</protein>
<organism evidence="2">
    <name type="scientific">Desulfobacca acetoxidans</name>
    <dbReference type="NCBI Taxonomy" id="60893"/>
    <lineage>
        <taxon>Bacteria</taxon>
        <taxon>Pseudomonadati</taxon>
        <taxon>Thermodesulfobacteriota</taxon>
        <taxon>Desulfobaccia</taxon>
        <taxon>Desulfobaccales</taxon>
        <taxon>Desulfobaccaceae</taxon>
        <taxon>Desulfobacca</taxon>
    </lineage>
</organism>
<comment type="caution">
    <text evidence="2">The sequence shown here is derived from an EMBL/GenBank/DDBJ whole genome shotgun (WGS) entry which is preliminary data.</text>
</comment>
<dbReference type="EMBL" id="DTKJ01000014">
    <property type="protein sequence ID" value="HGZ10857.1"/>
    <property type="molecule type" value="Genomic_DNA"/>
</dbReference>